<evidence type="ECO:0000313" key="1">
    <source>
        <dbReference type="EMBL" id="CAF4388413.1"/>
    </source>
</evidence>
<dbReference type="AlphaFoldDB" id="A0A8S2VJL4"/>
<protein>
    <submittedName>
        <fullName evidence="2">Uncharacterized protein</fullName>
    </submittedName>
</protein>
<dbReference type="InterPro" id="IPR036514">
    <property type="entry name" value="SGNH_hydro_sf"/>
</dbReference>
<evidence type="ECO:0000313" key="2">
    <source>
        <dbReference type="EMBL" id="CAF4389222.1"/>
    </source>
</evidence>
<dbReference type="Gene3D" id="3.40.50.1110">
    <property type="entry name" value="SGNH hydrolase"/>
    <property type="match status" value="1"/>
</dbReference>
<dbReference type="Proteomes" id="UP000676336">
    <property type="component" value="Unassembled WGS sequence"/>
</dbReference>
<reference evidence="2" key="1">
    <citation type="submission" date="2021-02" db="EMBL/GenBank/DDBJ databases">
        <authorList>
            <person name="Nowell W R."/>
        </authorList>
    </citation>
    <scope>NUCLEOTIDE SEQUENCE</scope>
</reference>
<proteinExistence type="predicted"/>
<organism evidence="2 3">
    <name type="scientific">Rotaria magnacalcarata</name>
    <dbReference type="NCBI Taxonomy" id="392030"/>
    <lineage>
        <taxon>Eukaryota</taxon>
        <taxon>Metazoa</taxon>
        <taxon>Spiralia</taxon>
        <taxon>Gnathifera</taxon>
        <taxon>Rotifera</taxon>
        <taxon>Eurotatoria</taxon>
        <taxon>Bdelloidea</taxon>
        <taxon>Philodinida</taxon>
        <taxon>Philodinidae</taxon>
        <taxon>Rotaria</taxon>
    </lineage>
</organism>
<feature type="non-terminal residue" evidence="2">
    <location>
        <position position="93"/>
    </location>
</feature>
<name>A0A8S2VJL4_9BILA</name>
<sequence>GCTIDRLIALVQQEHFGSLFRNQKHLIIVIGTNTLAREKSQSAIVKFEKLLHSIHRKYSYLTTIAVCTVPDRTKTSVFFRTYGDNGGKSIRKR</sequence>
<dbReference type="EMBL" id="CAJOBI010054812">
    <property type="protein sequence ID" value="CAF4389222.1"/>
    <property type="molecule type" value="Genomic_DNA"/>
</dbReference>
<gene>
    <name evidence="1" type="ORF">SMN809_LOCUS29894</name>
    <name evidence="2" type="ORF">SMN809_LOCUS29930</name>
</gene>
<evidence type="ECO:0000313" key="3">
    <source>
        <dbReference type="Proteomes" id="UP000676336"/>
    </source>
</evidence>
<feature type="non-terminal residue" evidence="2">
    <location>
        <position position="1"/>
    </location>
</feature>
<accession>A0A8S2VJL4</accession>
<dbReference type="EMBL" id="CAJOBI010054650">
    <property type="protein sequence ID" value="CAF4388413.1"/>
    <property type="molecule type" value="Genomic_DNA"/>
</dbReference>
<comment type="caution">
    <text evidence="2">The sequence shown here is derived from an EMBL/GenBank/DDBJ whole genome shotgun (WGS) entry which is preliminary data.</text>
</comment>